<feature type="domain" description="S1 motif" evidence="1">
    <location>
        <begin position="1"/>
        <end position="61"/>
    </location>
</feature>
<sequence length="75" mass="8075">MERGVMVRIQGAGQPVFIPNSQLHPTPLSHSSASGLQVGQKITVQWLGRDSSTGKIRLSRKVISSANLPSRTVPK</sequence>
<evidence type="ECO:0000313" key="2">
    <source>
        <dbReference type="Proteomes" id="UP000095283"/>
    </source>
</evidence>
<dbReference type="GO" id="GO:0003676">
    <property type="term" value="F:nucleic acid binding"/>
    <property type="evidence" value="ECO:0007669"/>
    <property type="project" value="InterPro"/>
</dbReference>
<accession>A0A1I7XVI1</accession>
<keyword evidence="2" id="KW-1185">Reference proteome</keyword>
<name>A0A1I7XVI1_HETBA</name>
<dbReference type="WBParaSite" id="Hba_21581">
    <property type="protein sequence ID" value="Hba_21581"/>
    <property type="gene ID" value="Hba_21581"/>
</dbReference>
<dbReference type="SUPFAM" id="SSF50249">
    <property type="entry name" value="Nucleic acid-binding proteins"/>
    <property type="match status" value="1"/>
</dbReference>
<dbReference type="Proteomes" id="UP000095283">
    <property type="component" value="Unplaced"/>
</dbReference>
<evidence type="ECO:0000313" key="3">
    <source>
        <dbReference type="WBParaSite" id="Hba_21581"/>
    </source>
</evidence>
<evidence type="ECO:0000259" key="1">
    <source>
        <dbReference type="PROSITE" id="PS50126"/>
    </source>
</evidence>
<dbReference type="AlphaFoldDB" id="A0A1I7XVI1"/>
<dbReference type="PROSITE" id="PS50126">
    <property type="entry name" value="S1"/>
    <property type="match status" value="1"/>
</dbReference>
<dbReference type="Gene3D" id="2.40.50.140">
    <property type="entry name" value="Nucleic acid-binding proteins"/>
    <property type="match status" value="1"/>
</dbReference>
<protein>
    <submittedName>
        <fullName evidence="3">S1 motif domain-containing protein</fullName>
    </submittedName>
</protein>
<reference evidence="3" key="1">
    <citation type="submission" date="2016-11" db="UniProtKB">
        <authorList>
            <consortium name="WormBaseParasite"/>
        </authorList>
    </citation>
    <scope>IDENTIFICATION</scope>
</reference>
<dbReference type="InterPro" id="IPR012340">
    <property type="entry name" value="NA-bd_OB-fold"/>
</dbReference>
<proteinExistence type="predicted"/>
<dbReference type="InterPro" id="IPR003029">
    <property type="entry name" value="S1_domain"/>
</dbReference>
<organism evidence="2 3">
    <name type="scientific">Heterorhabditis bacteriophora</name>
    <name type="common">Entomopathogenic nematode worm</name>
    <dbReference type="NCBI Taxonomy" id="37862"/>
    <lineage>
        <taxon>Eukaryota</taxon>
        <taxon>Metazoa</taxon>
        <taxon>Ecdysozoa</taxon>
        <taxon>Nematoda</taxon>
        <taxon>Chromadorea</taxon>
        <taxon>Rhabditida</taxon>
        <taxon>Rhabditina</taxon>
        <taxon>Rhabditomorpha</taxon>
        <taxon>Strongyloidea</taxon>
        <taxon>Heterorhabditidae</taxon>
        <taxon>Heterorhabditis</taxon>
    </lineage>
</organism>
<dbReference type="Pfam" id="PF00575">
    <property type="entry name" value="S1"/>
    <property type="match status" value="1"/>
</dbReference>